<dbReference type="PROSITE" id="PS51162">
    <property type="entry name" value="THYROGLOBULIN_1_2"/>
    <property type="match status" value="2"/>
</dbReference>
<dbReference type="Gene3D" id="4.10.800.10">
    <property type="entry name" value="Thyroglobulin type-1"/>
    <property type="match status" value="3"/>
</dbReference>
<dbReference type="InterPro" id="IPR000716">
    <property type="entry name" value="Thyroglobulin_1"/>
</dbReference>
<dbReference type="PANTHER" id="PTHR20974:SF0">
    <property type="entry name" value="UPF0585 PROTEIN CG18661"/>
    <property type="match status" value="1"/>
</dbReference>
<dbReference type="SUPFAM" id="SSF53335">
    <property type="entry name" value="S-adenosyl-L-methionine-dependent methyltransferases"/>
    <property type="match status" value="1"/>
</dbReference>
<reference evidence="5" key="2">
    <citation type="submission" date="2023-03" db="EMBL/GenBank/DDBJ databases">
        <authorList>
            <person name="Inwood S.N."/>
            <person name="Skelly J.G."/>
            <person name="Guhlin J."/>
            <person name="Harrop T.W.R."/>
            <person name="Goldson S.G."/>
            <person name="Dearden P.K."/>
        </authorList>
    </citation>
    <scope>NUCLEOTIDE SEQUENCE</scope>
    <source>
        <strain evidence="5">Irish</strain>
        <tissue evidence="5">Whole body</tissue>
    </source>
</reference>
<dbReference type="Gene3D" id="3.40.50.150">
    <property type="entry name" value="Vaccinia Virus protein VP39"/>
    <property type="match status" value="1"/>
</dbReference>
<evidence type="ECO:0000259" key="4">
    <source>
        <dbReference type="PROSITE" id="PS51162"/>
    </source>
</evidence>
<evidence type="ECO:0000313" key="5">
    <source>
        <dbReference type="EMBL" id="KAK0158217.1"/>
    </source>
</evidence>
<dbReference type="SMART" id="SM00211">
    <property type="entry name" value="TY"/>
    <property type="match status" value="2"/>
</dbReference>
<feature type="domain" description="Thyroglobulin type-1" evidence="4">
    <location>
        <begin position="492"/>
        <end position="555"/>
    </location>
</feature>
<reference evidence="5" key="1">
    <citation type="journal article" date="2023" name="bioRxiv">
        <title>Scaffold-level genome assemblies of two parasitoid biocontrol wasps reveal the parthenogenesis mechanism and an associated novel virus.</title>
        <authorList>
            <person name="Inwood S."/>
            <person name="Skelly J."/>
            <person name="Guhlin J."/>
            <person name="Harrop T."/>
            <person name="Goldson S."/>
            <person name="Dearden P."/>
        </authorList>
    </citation>
    <scope>NUCLEOTIDE SEQUENCE</scope>
    <source>
        <strain evidence="5">Irish</strain>
        <tissue evidence="5">Whole body</tissue>
    </source>
</reference>
<proteinExistence type="inferred from homology"/>
<accession>A0AA39C5M1</accession>
<name>A0AA39C5M1_9HYME</name>
<dbReference type="AlphaFoldDB" id="A0AA39C5M1"/>
<feature type="domain" description="Thyroglobulin type-1" evidence="4">
    <location>
        <begin position="254"/>
        <end position="333"/>
    </location>
</feature>
<dbReference type="EMBL" id="JAQQBS010001424">
    <property type="protein sequence ID" value="KAK0158217.1"/>
    <property type="molecule type" value="Genomic_DNA"/>
</dbReference>
<dbReference type="InterPro" id="IPR029063">
    <property type="entry name" value="SAM-dependent_MTases_sf"/>
</dbReference>
<dbReference type="Pfam" id="PF06080">
    <property type="entry name" value="DUF938"/>
    <property type="match status" value="1"/>
</dbReference>
<comment type="similarity">
    <text evidence="1">Belongs to the UPF0585 family.</text>
</comment>
<dbReference type="InterPro" id="IPR010342">
    <property type="entry name" value="DUF938"/>
</dbReference>
<gene>
    <name evidence="5" type="ORF">PV328_009249</name>
</gene>
<comment type="caution">
    <text evidence="5">The sequence shown here is derived from an EMBL/GenBank/DDBJ whole genome shotgun (WGS) entry which is preliminary data.</text>
</comment>
<dbReference type="Pfam" id="PF00086">
    <property type="entry name" value="Thyroglobulin_1"/>
    <property type="match status" value="3"/>
</dbReference>
<dbReference type="PANTHER" id="PTHR20974">
    <property type="entry name" value="UPF0585 PROTEIN CG18661"/>
    <property type="match status" value="1"/>
</dbReference>
<keyword evidence="2" id="KW-1015">Disulfide bond</keyword>
<organism evidence="5 6">
    <name type="scientific">Microctonus aethiopoides</name>
    <dbReference type="NCBI Taxonomy" id="144406"/>
    <lineage>
        <taxon>Eukaryota</taxon>
        <taxon>Metazoa</taxon>
        <taxon>Ecdysozoa</taxon>
        <taxon>Arthropoda</taxon>
        <taxon>Hexapoda</taxon>
        <taxon>Insecta</taxon>
        <taxon>Pterygota</taxon>
        <taxon>Neoptera</taxon>
        <taxon>Endopterygota</taxon>
        <taxon>Hymenoptera</taxon>
        <taxon>Apocrita</taxon>
        <taxon>Ichneumonoidea</taxon>
        <taxon>Braconidae</taxon>
        <taxon>Euphorinae</taxon>
        <taxon>Microctonus</taxon>
    </lineage>
</organism>
<dbReference type="InterPro" id="IPR036857">
    <property type="entry name" value="Thyroglobulin_1_sf"/>
</dbReference>
<evidence type="ECO:0000313" key="6">
    <source>
        <dbReference type="Proteomes" id="UP001168990"/>
    </source>
</evidence>
<protein>
    <recommendedName>
        <fullName evidence="4">Thyroglobulin type-1 domain-containing protein</fullName>
    </recommendedName>
</protein>
<sequence>MNTIHAVANRRLASNVTKKLIYPAADRNKDPILNVIKQIIRPGPGQVFLEIASGSGQHVAHFAPNFPQVTFYPSDYETRLLESISGHVIGLANVHDPQLIDITTDCKTWNNDIFKIASFDYIYCANMIHISPFKCTIGLFTTAGYLLKPEGILITYGPYAINGEIKPESNVNFDRGLRAQDPRCPRLSNNCLAMNSTHNGVFFKYPDVCNCCDYCVSNLGPGENCMRGYPGSQPGSISVCGHELECTINPANGTSTCQQMQTKCIINQDDWDKRRANGNLGITEVRPKCDSDGLFAPFHCIPGSICYCISPEGKRIFGEIPFLNSWDEQTMTCGCALNDWKMQNTLDVKRWNEKNSTGALGARCKANGQFDSLQCMLGDDAKCFCVDPMTGRPNKNIQEVVNVMNIREGYPTCFDPTVHEVGKYDTPCESLKMSSNELSDYPFDNPICQPDGMFHRLQTMGSKKICVDPSGKQITHDGVKYEIDFNTNAVNIMDCNCARNIWLLSSVGVSELPKCCSNGNFQLWQCRRNVCFCVDNNGDQIGLEVNNKDILKLSCYNPSGQPCPN</sequence>
<evidence type="ECO:0000256" key="3">
    <source>
        <dbReference type="PROSITE-ProRule" id="PRU00500"/>
    </source>
</evidence>
<evidence type="ECO:0000256" key="2">
    <source>
        <dbReference type="ARBA" id="ARBA00023157"/>
    </source>
</evidence>
<dbReference type="Proteomes" id="UP001168990">
    <property type="component" value="Unassembled WGS sequence"/>
</dbReference>
<keyword evidence="6" id="KW-1185">Reference proteome</keyword>
<evidence type="ECO:0000256" key="1">
    <source>
        <dbReference type="ARBA" id="ARBA00008308"/>
    </source>
</evidence>
<comment type="caution">
    <text evidence="3">Lacks conserved residue(s) required for the propagation of feature annotation.</text>
</comment>
<dbReference type="SUPFAM" id="SSF57610">
    <property type="entry name" value="Thyroglobulin type-1 domain"/>
    <property type="match status" value="4"/>
</dbReference>